<evidence type="ECO:0000313" key="2">
    <source>
        <dbReference type="EMBL" id="MFC5751676.1"/>
    </source>
</evidence>
<accession>A0ABW1A958</accession>
<feature type="domain" description="DUF6881" evidence="1">
    <location>
        <begin position="167"/>
        <end position="254"/>
    </location>
</feature>
<evidence type="ECO:0000313" key="3">
    <source>
        <dbReference type="Proteomes" id="UP001596074"/>
    </source>
</evidence>
<keyword evidence="3" id="KW-1185">Reference proteome</keyword>
<evidence type="ECO:0000259" key="1">
    <source>
        <dbReference type="Pfam" id="PF21812"/>
    </source>
</evidence>
<reference evidence="3" key="1">
    <citation type="journal article" date="2019" name="Int. J. Syst. Evol. Microbiol.">
        <title>The Global Catalogue of Microorganisms (GCM) 10K type strain sequencing project: providing services to taxonomists for standard genome sequencing and annotation.</title>
        <authorList>
            <consortium name="The Broad Institute Genomics Platform"/>
            <consortium name="The Broad Institute Genome Sequencing Center for Infectious Disease"/>
            <person name="Wu L."/>
            <person name="Ma J."/>
        </authorList>
    </citation>
    <scope>NUCLEOTIDE SEQUENCE [LARGE SCALE GENOMIC DNA]</scope>
    <source>
        <strain evidence="3">KCTC 42087</strain>
    </source>
</reference>
<proteinExistence type="predicted"/>
<organism evidence="2 3">
    <name type="scientific">Actinomadura rugatobispora</name>
    <dbReference type="NCBI Taxonomy" id="1994"/>
    <lineage>
        <taxon>Bacteria</taxon>
        <taxon>Bacillati</taxon>
        <taxon>Actinomycetota</taxon>
        <taxon>Actinomycetes</taxon>
        <taxon>Streptosporangiales</taxon>
        <taxon>Thermomonosporaceae</taxon>
        <taxon>Actinomadura</taxon>
    </lineage>
</organism>
<dbReference type="RefSeq" id="WP_378287623.1">
    <property type="nucleotide sequence ID" value="NZ_JBHSON010000074.1"/>
</dbReference>
<sequence>MASRAPLKWTRIDAVYMLAGNWFHRRIAIETETGPYDGFPPELVDTDSVHELRDVMYMPGAGTWFTMYLTITSDGDVSTSFDYDDRPSMKSPIGLALKADLERYPRSRIPQWMRDEIAEAERLIYERGYPSGSSAPDATAIFPGQASECAPQAIDASAVFSPSDEMRYIRIDRTDDPASDPVTIFCEIDEEGYENRKVEIFPDGRSDYAGGLEEGETTWLNDDPVPMVSEISRRPGFAACEITSAEFQVAWTTAGGFED</sequence>
<dbReference type="InterPro" id="IPR049248">
    <property type="entry name" value="DUF6881"/>
</dbReference>
<comment type="caution">
    <text evidence="2">The sequence shown here is derived from an EMBL/GenBank/DDBJ whole genome shotgun (WGS) entry which is preliminary data.</text>
</comment>
<dbReference type="Proteomes" id="UP001596074">
    <property type="component" value="Unassembled WGS sequence"/>
</dbReference>
<protein>
    <submittedName>
        <fullName evidence="2">DUF6881 domain-containing protein</fullName>
    </submittedName>
</protein>
<dbReference type="Pfam" id="PF21812">
    <property type="entry name" value="DUF6881"/>
    <property type="match status" value="1"/>
</dbReference>
<gene>
    <name evidence="2" type="ORF">ACFPZN_39185</name>
</gene>
<dbReference type="EMBL" id="JBHSON010000074">
    <property type="protein sequence ID" value="MFC5751676.1"/>
    <property type="molecule type" value="Genomic_DNA"/>
</dbReference>
<name>A0ABW1A958_9ACTN</name>
<dbReference type="SUPFAM" id="SSF160424">
    <property type="entry name" value="BH3703-like"/>
    <property type="match status" value="1"/>
</dbReference>
<dbReference type="InterPro" id="IPR036170">
    <property type="entry name" value="YezG-like_sf"/>
</dbReference>